<dbReference type="InterPro" id="IPR000182">
    <property type="entry name" value="GNAT_dom"/>
</dbReference>
<dbReference type="EMBL" id="RAQO01000008">
    <property type="protein sequence ID" value="RKF15821.1"/>
    <property type="molecule type" value="Genomic_DNA"/>
</dbReference>
<evidence type="ECO:0000259" key="3">
    <source>
        <dbReference type="PROSITE" id="PS51186"/>
    </source>
</evidence>
<dbReference type="Proteomes" id="UP000286482">
    <property type="component" value="Unassembled WGS sequence"/>
</dbReference>
<dbReference type="InterPro" id="IPR050832">
    <property type="entry name" value="Bact_Acetyltransf"/>
</dbReference>
<keyword evidence="5" id="KW-1185">Reference proteome</keyword>
<dbReference type="OrthoDB" id="6456007at2"/>
<dbReference type="InterPro" id="IPR016181">
    <property type="entry name" value="Acyl_CoA_acyltransferase"/>
</dbReference>
<dbReference type="RefSeq" id="WP_120355907.1">
    <property type="nucleotide sequence ID" value="NZ_RAQO01000008.1"/>
</dbReference>
<dbReference type="GO" id="GO:0016747">
    <property type="term" value="F:acyltransferase activity, transferring groups other than amino-acyl groups"/>
    <property type="evidence" value="ECO:0007669"/>
    <property type="project" value="InterPro"/>
</dbReference>
<accession>A0A420E8W5</accession>
<sequence>MKTRPINASDAVAVSRLTSQLGVSLNTNSTLANIHHILERDDHQAYVLEDEHGDVIAWVHVIIALRLGSLPFAEIAGIVIDQDHQNQGHGRNLMNSCKNWARSRGISEIRVRVNEKREQAKEFYVRRGFTHRKTQNVYYRDI</sequence>
<organism evidence="4 5">
    <name type="scientific">Alginatibacterium sediminis</name>
    <dbReference type="NCBI Taxonomy" id="2164068"/>
    <lineage>
        <taxon>Bacteria</taxon>
        <taxon>Pseudomonadati</taxon>
        <taxon>Pseudomonadota</taxon>
        <taxon>Gammaproteobacteria</taxon>
        <taxon>Alteromonadales</taxon>
        <taxon>Alteromonadaceae</taxon>
        <taxon>Alginatibacterium</taxon>
    </lineage>
</organism>
<evidence type="ECO:0000313" key="4">
    <source>
        <dbReference type="EMBL" id="RKF15821.1"/>
    </source>
</evidence>
<keyword evidence="1 4" id="KW-0808">Transferase</keyword>
<dbReference type="SUPFAM" id="SSF55729">
    <property type="entry name" value="Acyl-CoA N-acyltransferases (Nat)"/>
    <property type="match status" value="1"/>
</dbReference>
<dbReference type="AlphaFoldDB" id="A0A420E8W5"/>
<gene>
    <name evidence="4" type="ORF">DBZ36_15720</name>
</gene>
<keyword evidence="2" id="KW-0012">Acyltransferase</keyword>
<dbReference type="PROSITE" id="PS51186">
    <property type="entry name" value="GNAT"/>
    <property type="match status" value="1"/>
</dbReference>
<proteinExistence type="predicted"/>
<evidence type="ECO:0000256" key="1">
    <source>
        <dbReference type="ARBA" id="ARBA00022679"/>
    </source>
</evidence>
<comment type="caution">
    <text evidence="4">The sequence shown here is derived from an EMBL/GenBank/DDBJ whole genome shotgun (WGS) entry which is preliminary data.</text>
</comment>
<dbReference type="Pfam" id="PF00583">
    <property type="entry name" value="Acetyltransf_1"/>
    <property type="match status" value="1"/>
</dbReference>
<evidence type="ECO:0000313" key="5">
    <source>
        <dbReference type="Proteomes" id="UP000286482"/>
    </source>
</evidence>
<dbReference type="Gene3D" id="3.40.630.30">
    <property type="match status" value="1"/>
</dbReference>
<dbReference type="PANTHER" id="PTHR43877:SF2">
    <property type="entry name" value="AMINOALKYLPHOSPHONATE N-ACETYLTRANSFERASE-RELATED"/>
    <property type="match status" value="1"/>
</dbReference>
<feature type="domain" description="N-acetyltransferase" evidence="3">
    <location>
        <begin position="1"/>
        <end position="142"/>
    </location>
</feature>
<dbReference type="PANTHER" id="PTHR43877">
    <property type="entry name" value="AMINOALKYLPHOSPHONATE N-ACETYLTRANSFERASE-RELATED-RELATED"/>
    <property type="match status" value="1"/>
</dbReference>
<reference evidence="4 5" key="1">
    <citation type="submission" date="2018-09" db="EMBL/GenBank/DDBJ databases">
        <authorList>
            <person name="Wang Z."/>
        </authorList>
    </citation>
    <scope>NUCLEOTIDE SEQUENCE [LARGE SCALE GENOMIC DNA]</scope>
    <source>
        <strain evidence="4 5">ALS 81</strain>
    </source>
</reference>
<protein>
    <submittedName>
        <fullName evidence="4">GNAT family N-acetyltransferase</fullName>
    </submittedName>
</protein>
<dbReference type="CDD" id="cd04301">
    <property type="entry name" value="NAT_SF"/>
    <property type="match status" value="1"/>
</dbReference>
<name>A0A420E8W5_9ALTE</name>
<evidence type="ECO:0000256" key="2">
    <source>
        <dbReference type="ARBA" id="ARBA00023315"/>
    </source>
</evidence>